<proteinExistence type="predicted"/>
<dbReference type="PANTHER" id="PTHR34069:SF2">
    <property type="entry name" value="BETA-KETOACYL-[ACYL-CARRIER-PROTEIN] SYNTHASE III"/>
    <property type="match status" value="1"/>
</dbReference>
<dbReference type="Gene3D" id="3.40.47.10">
    <property type="match status" value="1"/>
</dbReference>
<dbReference type="Pfam" id="PF08541">
    <property type="entry name" value="ACP_syn_III_C"/>
    <property type="match status" value="1"/>
</dbReference>
<organism evidence="5 6">
    <name type="scientific">Lacticaseibacillus baoqingensis</name>
    <dbReference type="NCBI Taxonomy" id="2486013"/>
    <lineage>
        <taxon>Bacteria</taxon>
        <taxon>Bacillati</taxon>
        <taxon>Bacillota</taxon>
        <taxon>Bacilli</taxon>
        <taxon>Lactobacillales</taxon>
        <taxon>Lactobacillaceae</taxon>
        <taxon>Lacticaseibacillus</taxon>
    </lineage>
</organism>
<gene>
    <name evidence="5" type="ORF">ACFQ5J_06210</name>
</gene>
<evidence type="ECO:0000256" key="1">
    <source>
        <dbReference type="ARBA" id="ARBA00022679"/>
    </source>
</evidence>
<dbReference type="SUPFAM" id="SSF53901">
    <property type="entry name" value="Thiolase-like"/>
    <property type="match status" value="1"/>
</dbReference>
<dbReference type="PANTHER" id="PTHR34069">
    <property type="entry name" value="3-OXOACYL-[ACYL-CARRIER-PROTEIN] SYNTHASE 3"/>
    <property type="match status" value="1"/>
</dbReference>
<evidence type="ECO:0000259" key="3">
    <source>
        <dbReference type="Pfam" id="PF08541"/>
    </source>
</evidence>
<feature type="domain" description="Beta-ketoacyl-[acyl-carrier-protein] synthase III C-terminal" evidence="3">
    <location>
        <begin position="219"/>
        <end position="300"/>
    </location>
</feature>
<dbReference type="NCBIfam" id="NF006829">
    <property type="entry name" value="PRK09352.1"/>
    <property type="match status" value="1"/>
</dbReference>
<keyword evidence="6" id="KW-1185">Reference proteome</keyword>
<evidence type="ECO:0000259" key="4">
    <source>
        <dbReference type="Pfam" id="PF08545"/>
    </source>
</evidence>
<name>A0ABW4E6E7_9LACO</name>
<reference evidence="6" key="1">
    <citation type="journal article" date="2019" name="Int. J. Syst. Evol. Microbiol.">
        <title>The Global Catalogue of Microorganisms (GCM) 10K type strain sequencing project: providing services to taxonomists for standard genome sequencing and annotation.</title>
        <authorList>
            <consortium name="The Broad Institute Genomics Platform"/>
            <consortium name="The Broad Institute Genome Sequencing Center for Infectious Disease"/>
            <person name="Wu L."/>
            <person name="Ma J."/>
        </authorList>
    </citation>
    <scope>NUCLEOTIDE SEQUENCE [LARGE SCALE GENOMIC DNA]</scope>
    <source>
        <strain evidence="6">CCM 8903</strain>
    </source>
</reference>
<comment type="caution">
    <text evidence="5">The sequence shown here is derived from an EMBL/GenBank/DDBJ whole genome shotgun (WGS) entry which is preliminary data.</text>
</comment>
<dbReference type="GO" id="GO:0033818">
    <property type="term" value="F:beta-ketoacyl-acyl-carrier-protein synthase III activity"/>
    <property type="evidence" value="ECO:0007669"/>
    <property type="project" value="UniProtKB-EC"/>
</dbReference>
<evidence type="ECO:0000256" key="2">
    <source>
        <dbReference type="ARBA" id="ARBA00023315"/>
    </source>
</evidence>
<accession>A0ABW4E6E7</accession>
<feature type="domain" description="Beta-ketoacyl-[acyl-carrier-protein] synthase III N-terminal" evidence="4">
    <location>
        <begin position="104"/>
        <end position="166"/>
    </location>
</feature>
<dbReference type="CDD" id="cd00830">
    <property type="entry name" value="KAS_III"/>
    <property type="match status" value="1"/>
</dbReference>
<dbReference type="InterPro" id="IPR013751">
    <property type="entry name" value="ACP_syn_III_N"/>
</dbReference>
<dbReference type="InterPro" id="IPR013747">
    <property type="entry name" value="ACP_syn_III_C"/>
</dbReference>
<dbReference type="EC" id="2.3.1.180" evidence="5"/>
<dbReference type="Proteomes" id="UP001597252">
    <property type="component" value="Unassembled WGS sequence"/>
</dbReference>
<keyword evidence="1 5" id="KW-0808">Transferase</keyword>
<protein>
    <submittedName>
        <fullName evidence="5">Beta-ketoacyl-ACP synthase 3</fullName>
        <ecNumber evidence="5">2.3.1.180</ecNumber>
    </submittedName>
</protein>
<dbReference type="RefSeq" id="WP_125752905.1">
    <property type="nucleotide sequence ID" value="NZ_JBHTON010000016.1"/>
</dbReference>
<evidence type="ECO:0000313" key="6">
    <source>
        <dbReference type="Proteomes" id="UP001597252"/>
    </source>
</evidence>
<dbReference type="EMBL" id="JBHTON010000016">
    <property type="protein sequence ID" value="MFD1484818.1"/>
    <property type="molecule type" value="Genomic_DNA"/>
</dbReference>
<dbReference type="Pfam" id="PF08545">
    <property type="entry name" value="ACP_syn_III"/>
    <property type="match status" value="1"/>
</dbReference>
<sequence length="301" mass="32049">MRIVTTAAELPAKRVTNAELSQKMATSDAWIRQRTGIHERRIAADETTYSLALGVAQQLLAQSAYAAEDLDFILVATMSPDFQTPSEANRLQGTLGATHAFGLNLNVACAGFVYALDMAAHLLQGQARCGLVIGSEVLSRLVDWQDRTTAVLFGDGAAGVLVAADDAPLPPADLRSYGDLKLVLQAGAASGDPYFHMNGRAVYQFALKAVPASIRRVATQPCDWYLIHQANARIIEAIGKKLAIPAAKLPMNVANYGNTSAASVPLLLHDMVVSGRLKRGQRLLLCGFGGGLSIGSLMLTY</sequence>
<evidence type="ECO:0000313" key="5">
    <source>
        <dbReference type="EMBL" id="MFD1484818.1"/>
    </source>
</evidence>
<dbReference type="InterPro" id="IPR016039">
    <property type="entry name" value="Thiolase-like"/>
</dbReference>
<keyword evidence="2 5" id="KW-0012">Acyltransferase</keyword>